<name>A0A1I4UKR6_9HYPH</name>
<accession>A0A1I4UKR6</accession>
<dbReference type="InterPro" id="IPR007731">
    <property type="entry name" value="DUF669"/>
</dbReference>
<gene>
    <name evidence="1" type="ORF">CXZ10_15385</name>
</gene>
<keyword evidence="2" id="KW-1185">Reference proteome</keyword>
<sequence length="144" mass="15671">MARPGRSVRVDVAPGLVPPGDYQAEVVESAVLPTASGRGETLKLVFEIGAGDFRGRRVTEWLNIVNDHATAQRIAQEMLARLCAAAGLAGIADSDELHRIPVMIRVDIRPGSDGYGDRNTIKDYRPLDASRLKQAASVRRPWDP</sequence>
<evidence type="ECO:0008006" key="3">
    <source>
        <dbReference type="Google" id="ProtNLM"/>
    </source>
</evidence>
<dbReference type="OrthoDB" id="5220at2"/>
<dbReference type="Proteomes" id="UP000233491">
    <property type="component" value="Unassembled WGS sequence"/>
</dbReference>
<reference evidence="1 2" key="1">
    <citation type="submission" date="2017-12" db="EMBL/GenBank/DDBJ databases">
        <title>Anaerobic carbon monoxide metabolism by Pleomorphomonas carboxyditropha sp. nov., a new mesophilic hydrogenogenic carboxidotroph.</title>
        <authorList>
            <person name="Esquivel-Elizondo S."/>
            <person name="Krajmalnik-Brown R."/>
        </authorList>
    </citation>
    <scope>NUCLEOTIDE SEQUENCE [LARGE SCALE GENOMIC DNA]</scope>
    <source>
        <strain evidence="1 2">R5-392</strain>
    </source>
</reference>
<dbReference type="Pfam" id="PF05037">
    <property type="entry name" value="DUF669"/>
    <property type="match status" value="1"/>
</dbReference>
<organism evidence="1 2">
    <name type="scientific">Pleomorphomonas diazotrophica</name>
    <dbReference type="NCBI Taxonomy" id="1166257"/>
    <lineage>
        <taxon>Bacteria</taxon>
        <taxon>Pseudomonadati</taxon>
        <taxon>Pseudomonadota</taxon>
        <taxon>Alphaproteobacteria</taxon>
        <taxon>Hyphomicrobiales</taxon>
        <taxon>Pleomorphomonadaceae</taxon>
        <taxon>Pleomorphomonas</taxon>
    </lineage>
</organism>
<dbReference type="AlphaFoldDB" id="A0A1I4UKR6"/>
<protein>
    <recommendedName>
        <fullName evidence="3">DUF669 domain-containing protein</fullName>
    </recommendedName>
</protein>
<proteinExistence type="predicted"/>
<dbReference type="RefSeq" id="WP_101290241.1">
    <property type="nucleotide sequence ID" value="NZ_FOUQ01000008.1"/>
</dbReference>
<evidence type="ECO:0000313" key="1">
    <source>
        <dbReference type="EMBL" id="PKR88398.1"/>
    </source>
</evidence>
<comment type="caution">
    <text evidence="1">The sequence shown here is derived from an EMBL/GenBank/DDBJ whole genome shotgun (WGS) entry which is preliminary data.</text>
</comment>
<dbReference type="EMBL" id="PJNW01000012">
    <property type="protein sequence ID" value="PKR88398.1"/>
    <property type="molecule type" value="Genomic_DNA"/>
</dbReference>
<evidence type="ECO:0000313" key="2">
    <source>
        <dbReference type="Proteomes" id="UP000233491"/>
    </source>
</evidence>